<dbReference type="SUPFAM" id="SSF52833">
    <property type="entry name" value="Thioredoxin-like"/>
    <property type="match status" value="1"/>
</dbReference>
<sequence>MNIEIYGIPEQVWRCPGCHWIRGLLASLNVEYTFIDVISPGDTGPVYDRPLIESLAKRLGQFPSLSIKYPVIFVDNQFIPSLKDFQQFLIDKGYDRDLIED</sequence>
<keyword evidence="2" id="KW-1185">Reference proteome</keyword>
<dbReference type="Proteomes" id="UP000240294">
    <property type="component" value="Genome"/>
</dbReference>
<dbReference type="EMBL" id="MG746602">
    <property type="protein sequence ID" value="AUO78694.1"/>
    <property type="molecule type" value="Genomic_DNA"/>
</dbReference>
<dbReference type="PROSITE" id="PS51354">
    <property type="entry name" value="GLUTAREDOXIN_2"/>
    <property type="match status" value="1"/>
</dbReference>
<evidence type="ECO:0000313" key="1">
    <source>
        <dbReference type="EMBL" id="AUO78694.1"/>
    </source>
</evidence>
<proteinExistence type="predicted"/>
<gene>
    <name evidence="1" type="ORF">vBKpnF48_69</name>
</gene>
<dbReference type="InterPro" id="IPR036249">
    <property type="entry name" value="Thioredoxin-like_sf"/>
</dbReference>
<evidence type="ECO:0000313" key="2">
    <source>
        <dbReference type="Proteomes" id="UP000240294"/>
    </source>
</evidence>
<protein>
    <submittedName>
        <fullName evidence="1">Glutaredoxin</fullName>
    </submittedName>
</protein>
<dbReference type="Gene3D" id="3.40.30.10">
    <property type="entry name" value="Glutaredoxin"/>
    <property type="match status" value="1"/>
</dbReference>
<accession>A0A2I6UFD1</accession>
<organism evidence="1 2">
    <name type="scientific">Klebsiella phage vB_Kpn_F48</name>
    <dbReference type="NCBI Taxonomy" id="2070028"/>
    <lineage>
        <taxon>Viruses</taxon>
        <taxon>Duplodnaviria</taxon>
        <taxon>Heunggongvirae</taxon>
        <taxon>Uroviricota</taxon>
        <taxon>Caudoviricetes</taxon>
        <taxon>Marfavirus</taxon>
        <taxon>Marfavirus F48</taxon>
    </lineage>
</organism>
<name>A0A2I6UFD1_9CAUD</name>
<reference evidence="2" key="1">
    <citation type="submission" date="2018-01" db="EMBL/GenBank/DDBJ databases">
        <title>Direct submission.</title>
        <authorList>
            <person name="Ciacci N."/>
        </authorList>
    </citation>
    <scope>NUCLEOTIDE SEQUENCE [LARGE SCALE GENOMIC DNA]</scope>
</reference>